<name>A0A9P6QUF2_9FUNG</name>
<dbReference type="Pfam" id="PF08238">
    <property type="entry name" value="Sel1"/>
    <property type="match status" value="10"/>
</dbReference>
<accession>A0A9P6QUF2</accession>
<dbReference type="SUPFAM" id="SSF81901">
    <property type="entry name" value="HCP-like"/>
    <property type="match status" value="3"/>
</dbReference>
<dbReference type="InterPro" id="IPR050767">
    <property type="entry name" value="Sel1_AlgK"/>
</dbReference>
<evidence type="ECO:0008006" key="5">
    <source>
        <dbReference type="Google" id="ProtNLM"/>
    </source>
</evidence>
<dbReference type="Proteomes" id="UP000823405">
    <property type="component" value="Unassembled WGS sequence"/>
</dbReference>
<dbReference type="EMBL" id="JAAAIN010001828">
    <property type="protein sequence ID" value="KAG0299869.1"/>
    <property type="molecule type" value="Genomic_DNA"/>
</dbReference>
<dbReference type="SMART" id="SM00671">
    <property type="entry name" value="SEL1"/>
    <property type="match status" value="9"/>
</dbReference>
<evidence type="ECO:0000256" key="2">
    <source>
        <dbReference type="SAM" id="MobiDB-lite"/>
    </source>
</evidence>
<gene>
    <name evidence="3" type="ORF">BGZ97_003502</name>
</gene>
<evidence type="ECO:0000313" key="4">
    <source>
        <dbReference type="Proteomes" id="UP000823405"/>
    </source>
</evidence>
<dbReference type="InterPro" id="IPR006597">
    <property type="entry name" value="Sel1-like"/>
</dbReference>
<evidence type="ECO:0000256" key="1">
    <source>
        <dbReference type="ARBA" id="ARBA00038101"/>
    </source>
</evidence>
<comment type="similarity">
    <text evidence="1">Belongs to the sel-1 family.</text>
</comment>
<dbReference type="AlphaFoldDB" id="A0A9P6QUF2"/>
<dbReference type="Gene3D" id="1.25.40.10">
    <property type="entry name" value="Tetratricopeptide repeat domain"/>
    <property type="match status" value="3"/>
</dbReference>
<evidence type="ECO:0000313" key="3">
    <source>
        <dbReference type="EMBL" id="KAG0299869.1"/>
    </source>
</evidence>
<feature type="region of interest" description="Disordered" evidence="2">
    <location>
        <begin position="241"/>
        <end position="287"/>
    </location>
</feature>
<sequence>MEGNRARLRGWDAFVATGVMYQNSNDVSKDYAAAMEWYRRGAKLLNADAQLNIGPLYRSGLGVQQDYCTAMAWYLKAAEQGLVDAQVEVASLYRYGHGDQDDVQVIRLASKNRTVHVATHHDPSSGKIIVLWNDVLRVFPGALYLQQGKKALPFLKGTDFEDLRPLRIAAILGVTLDIVVQEGSISGGEPPRQDSARPTVAISSVNSTVLRNPVYGDELAALENYNHIDIPYTSARGPQFIPDDPIFSRHVSSDRRQEPPASVKSGPHAPQFHPVLTPTLPVKSSQRENSIAELAQLGGRIKRIERSSYVPSSNVSKQDAAAEYSGHAEFQRGVQHETGIGGARVDYGLAMECYLKAAKQGHIEASYNIAQLHEYGRGVPKDEAKAAEWYIKAGEKGYIPAQINLAYRYAFGKGVPLSYLDAFNWRLLAAEQGDASAQYMVGHQYSSGNGVRKDDLKALEWYLKAAKQGDAQAQYNAGEIYSKGSPGVPQDYPKALDWYLKAAENGHVMSQYHLGLLYKNGFSGFQKDFSKALEWLLKAANRNHSNAEYEVGDIYRLGLGVPVDESKAMEWYIRAADQGHYNARKSHDDLSAKIRGRQQQQHIAGTT</sequence>
<protein>
    <recommendedName>
        <fullName evidence="5">HCP-like protein</fullName>
    </recommendedName>
</protein>
<keyword evidence="4" id="KW-1185">Reference proteome</keyword>
<dbReference type="OrthoDB" id="2446193at2759"/>
<dbReference type="InterPro" id="IPR011990">
    <property type="entry name" value="TPR-like_helical_dom_sf"/>
</dbReference>
<dbReference type="PANTHER" id="PTHR11102:SF160">
    <property type="entry name" value="ERAD-ASSOCIATED E3 UBIQUITIN-PROTEIN LIGASE COMPONENT HRD3"/>
    <property type="match status" value="1"/>
</dbReference>
<comment type="caution">
    <text evidence="3">The sequence shown here is derived from an EMBL/GenBank/DDBJ whole genome shotgun (WGS) entry which is preliminary data.</text>
</comment>
<organism evidence="3 4">
    <name type="scientific">Linnemannia gamsii</name>
    <dbReference type="NCBI Taxonomy" id="64522"/>
    <lineage>
        <taxon>Eukaryota</taxon>
        <taxon>Fungi</taxon>
        <taxon>Fungi incertae sedis</taxon>
        <taxon>Mucoromycota</taxon>
        <taxon>Mortierellomycotina</taxon>
        <taxon>Mortierellomycetes</taxon>
        <taxon>Mortierellales</taxon>
        <taxon>Mortierellaceae</taxon>
        <taxon>Linnemannia</taxon>
    </lineage>
</organism>
<dbReference type="PANTHER" id="PTHR11102">
    <property type="entry name" value="SEL-1-LIKE PROTEIN"/>
    <property type="match status" value="1"/>
</dbReference>
<reference evidence="3" key="1">
    <citation type="journal article" date="2020" name="Fungal Divers.">
        <title>Resolving the Mortierellaceae phylogeny through synthesis of multi-gene phylogenetics and phylogenomics.</title>
        <authorList>
            <person name="Vandepol N."/>
            <person name="Liber J."/>
            <person name="Desiro A."/>
            <person name="Na H."/>
            <person name="Kennedy M."/>
            <person name="Barry K."/>
            <person name="Grigoriev I.V."/>
            <person name="Miller A.N."/>
            <person name="O'Donnell K."/>
            <person name="Stajich J.E."/>
            <person name="Bonito G."/>
        </authorList>
    </citation>
    <scope>NUCLEOTIDE SEQUENCE</scope>
    <source>
        <strain evidence="3">NVP60</strain>
    </source>
</reference>
<proteinExistence type="inferred from homology"/>